<keyword evidence="5" id="KW-1185">Reference proteome</keyword>
<evidence type="ECO:0000259" key="3">
    <source>
        <dbReference type="Pfam" id="PF07743"/>
    </source>
</evidence>
<dbReference type="PANTHER" id="PTHR14021:SF15">
    <property type="entry name" value="IRON-SULFUR CLUSTER CO-CHAPERONE PROTEIN HSCB"/>
    <property type="match status" value="1"/>
</dbReference>
<organism evidence="4 5">
    <name type="scientific">Asterophora parasitica</name>
    <dbReference type="NCBI Taxonomy" id="117018"/>
    <lineage>
        <taxon>Eukaryota</taxon>
        <taxon>Fungi</taxon>
        <taxon>Dikarya</taxon>
        <taxon>Basidiomycota</taxon>
        <taxon>Agaricomycotina</taxon>
        <taxon>Agaricomycetes</taxon>
        <taxon>Agaricomycetidae</taxon>
        <taxon>Agaricales</taxon>
        <taxon>Tricholomatineae</taxon>
        <taxon>Lyophyllaceae</taxon>
        <taxon>Asterophora</taxon>
    </lineage>
</organism>
<dbReference type="GO" id="GO:0044571">
    <property type="term" value="P:[2Fe-2S] cluster assembly"/>
    <property type="evidence" value="ECO:0007669"/>
    <property type="project" value="InterPro"/>
</dbReference>
<dbReference type="GO" id="GO:0051087">
    <property type="term" value="F:protein-folding chaperone binding"/>
    <property type="evidence" value="ECO:0007669"/>
    <property type="project" value="InterPro"/>
</dbReference>
<dbReference type="GO" id="GO:0001671">
    <property type="term" value="F:ATPase activator activity"/>
    <property type="evidence" value="ECO:0007669"/>
    <property type="project" value="InterPro"/>
</dbReference>
<evidence type="ECO:0000256" key="2">
    <source>
        <dbReference type="ARBA" id="ARBA00023186"/>
    </source>
</evidence>
<reference evidence="4" key="1">
    <citation type="submission" date="2020-07" db="EMBL/GenBank/DDBJ databases">
        <authorList>
            <person name="Nieuwenhuis M."/>
            <person name="Van De Peppel L.J.J."/>
        </authorList>
    </citation>
    <scope>NUCLEOTIDE SEQUENCE</scope>
    <source>
        <strain evidence="4">AP01</strain>
        <tissue evidence="4">Mycelium</tissue>
    </source>
</reference>
<proteinExistence type="inferred from homology"/>
<dbReference type="SUPFAM" id="SSF46565">
    <property type="entry name" value="Chaperone J-domain"/>
    <property type="match status" value="1"/>
</dbReference>
<dbReference type="InterPro" id="IPR036869">
    <property type="entry name" value="J_dom_sf"/>
</dbReference>
<comment type="similarity">
    <text evidence="1">Belongs to the HscB family.</text>
</comment>
<dbReference type="Proteomes" id="UP000775547">
    <property type="component" value="Unassembled WGS sequence"/>
</dbReference>
<dbReference type="InterPro" id="IPR004640">
    <property type="entry name" value="HscB"/>
</dbReference>
<dbReference type="Gene3D" id="1.20.1280.20">
    <property type="entry name" value="HscB, C-terminal domain"/>
    <property type="match status" value="1"/>
</dbReference>
<dbReference type="InterPro" id="IPR009073">
    <property type="entry name" value="HscB_oligo_C"/>
</dbReference>
<accession>A0A9P7GCH9</accession>
<dbReference type="PANTHER" id="PTHR14021">
    <property type="entry name" value="IRON-SULFUR CLUSTER CO-CHAPERONE PROTEIN HSCB"/>
    <property type="match status" value="1"/>
</dbReference>
<reference evidence="4" key="2">
    <citation type="submission" date="2021-10" db="EMBL/GenBank/DDBJ databases">
        <title>Phylogenomics reveals ancestral predisposition of the termite-cultivated fungus Termitomyces towards a domesticated lifestyle.</title>
        <authorList>
            <person name="Auxier B."/>
            <person name="Grum-Grzhimaylo A."/>
            <person name="Cardenas M.E."/>
            <person name="Lodge J.D."/>
            <person name="Laessoe T."/>
            <person name="Pedersen O."/>
            <person name="Smith M.E."/>
            <person name="Kuyper T.W."/>
            <person name="Franco-Molano E.A."/>
            <person name="Baroni T.J."/>
            <person name="Aanen D.K."/>
        </authorList>
    </citation>
    <scope>NUCLEOTIDE SEQUENCE</scope>
    <source>
        <strain evidence="4">AP01</strain>
        <tissue evidence="4">Mycelium</tissue>
    </source>
</reference>
<dbReference type="AlphaFoldDB" id="A0A9P7GCH9"/>
<dbReference type="InterPro" id="IPR036386">
    <property type="entry name" value="HscB_C_sf"/>
</dbReference>
<evidence type="ECO:0000313" key="4">
    <source>
        <dbReference type="EMBL" id="KAG5647994.1"/>
    </source>
</evidence>
<comment type="caution">
    <text evidence="4">The sequence shown here is derived from an EMBL/GenBank/DDBJ whole genome shotgun (WGS) entry which is preliminary data.</text>
</comment>
<dbReference type="GO" id="GO:0005739">
    <property type="term" value="C:mitochondrion"/>
    <property type="evidence" value="ECO:0007669"/>
    <property type="project" value="TreeGrafter"/>
</dbReference>
<name>A0A9P7GCH9_9AGAR</name>
<gene>
    <name evidence="4" type="ORF">DXG03_007028</name>
</gene>
<dbReference type="EMBL" id="JABCKV010000005">
    <property type="protein sequence ID" value="KAG5647994.1"/>
    <property type="molecule type" value="Genomic_DNA"/>
</dbReference>
<dbReference type="GO" id="GO:0051259">
    <property type="term" value="P:protein complex oligomerization"/>
    <property type="evidence" value="ECO:0007669"/>
    <property type="project" value="InterPro"/>
</dbReference>
<dbReference type="SUPFAM" id="SSF47144">
    <property type="entry name" value="HSC20 (HSCB), C-terminal oligomerisation domain"/>
    <property type="match status" value="1"/>
</dbReference>
<protein>
    <recommendedName>
        <fullName evidence="3">Co-chaperone HscB C-terminal oligomerisation domain-containing protein</fullName>
    </recommendedName>
</protein>
<evidence type="ECO:0000256" key="1">
    <source>
        <dbReference type="ARBA" id="ARBA00010476"/>
    </source>
</evidence>
<dbReference type="Pfam" id="PF07743">
    <property type="entry name" value="HSCB_C"/>
    <property type="match status" value="1"/>
</dbReference>
<feature type="domain" description="Co-chaperone HscB C-terminal oligomerisation" evidence="3">
    <location>
        <begin position="108"/>
        <end position="147"/>
    </location>
</feature>
<evidence type="ECO:0000313" key="5">
    <source>
        <dbReference type="Proteomes" id="UP000775547"/>
    </source>
</evidence>
<dbReference type="OrthoDB" id="448954at2759"/>
<keyword evidence="2" id="KW-0143">Chaperone</keyword>
<sequence length="153" mass="17555">MARRKSLTSVRKNKQDIAQALSARINEAYQGLLNPLSRAEYILQRHHVPISETEQVDDIEFMSEIMESREIIDEAEDRSEVESLVDQNNSLFIPTTCRVSLLIGVWAAEIQNTVKELEDTVGKARWEDVKSAAVRLRYLQGIERAAKKWLDNN</sequence>
<dbReference type="Gene3D" id="1.10.287.110">
    <property type="entry name" value="DnaJ domain"/>
    <property type="match status" value="1"/>
</dbReference>